<evidence type="ECO:0000256" key="5">
    <source>
        <dbReference type="ARBA" id="ARBA00022475"/>
    </source>
</evidence>
<evidence type="ECO:0000256" key="2">
    <source>
        <dbReference type="ARBA" id="ARBA00004401"/>
    </source>
</evidence>
<proteinExistence type="inferred from homology"/>
<dbReference type="SUPFAM" id="SSF52279">
    <property type="entry name" value="Beta-D-glucan exohydrolase, C-terminal domain"/>
    <property type="match status" value="1"/>
</dbReference>
<dbReference type="InterPro" id="IPR036881">
    <property type="entry name" value="Glyco_hydro_3_C_sf"/>
</dbReference>
<feature type="compositionally biased region" description="Basic and acidic residues" evidence="17">
    <location>
        <begin position="862"/>
        <end position="871"/>
    </location>
</feature>
<keyword evidence="21" id="KW-1185">Reference proteome</keyword>
<evidence type="ECO:0000256" key="11">
    <source>
        <dbReference type="ARBA" id="ARBA00023180"/>
    </source>
</evidence>
<dbReference type="InterPro" id="IPR050288">
    <property type="entry name" value="Cellulose_deg_GH3"/>
</dbReference>
<dbReference type="STRING" id="1076935.U4LMY4"/>
<evidence type="ECO:0000256" key="18">
    <source>
        <dbReference type="SAM" id="SignalP"/>
    </source>
</evidence>
<evidence type="ECO:0000259" key="19">
    <source>
        <dbReference type="SMART" id="SM01217"/>
    </source>
</evidence>
<dbReference type="FunFam" id="3.40.50.1700:FF:000003">
    <property type="entry name" value="Probable beta-glucosidase"/>
    <property type="match status" value="1"/>
</dbReference>
<evidence type="ECO:0000256" key="10">
    <source>
        <dbReference type="ARBA" id="ARBA00023136"/>
    </source>
</evidence>
<sequence length="879" mass="94532">MYALTYTVLLGLSLQAAASPVIDPRQSSQQAFSPPWYPSPAGGTSKSWAAAYQKAAALVSQMTVPEKVNVTTGLGNSMGLCVGNTGPVPRLGFPSLCLQDGPLGVRMADKITAFPAGITIAGTWDKELYRQRGEGMGAEFRGKGVHIMLGPCMGPLGNHPAGGRNWEGFGSDPYLQGIASGETITGIQSQGVVATAKHFIANEQEHFRGGVNAISSNIDDRTLHEVYLWPFQDSVKAGVGAVMCSYNKVNNSAACQNSWLQNNVLKDQLGFQGFIMSDWLAQMSGVASLLSGMDMSMPGDGYYWDDRNPMLGPRLTESIVNGSLPISRLDDMVTRIVATWYHFGQDKGYPEINFSSHSKSDYGPLYPGSNNPEPSGHVNYHVNVMGNHPQLSRKIAADATALLKNDKDTLPLKKPMKIGIYGEDAALMNPGGANGCGDRGCNKGTLAVGWGSGSTDFEYLVDPLSAITKKAESYGGKVSSILFNNATAQMAEDAKKQDICIAFINADSGEGYMTWEDVVGDRPNLNTQNHGDEVVMAVAANCANTVVVVHTVGPIILEKWIDNPNVRSVVWAHLPGIESGNALVDVLFGDVNPSGKLPYTIGKSLADYGPAAGIIYDHSQNSSPQQDFIDGVFVDYRYFDKNNITPRYEFGFGMSYTTFKFGQLVTRTRAPISALPDKRPTPEAQPPVYHSTIPKADEVLFPPGFTKINRMIYPWLTAANVTKGPYPYPDGFTTKQPLSEAGGAEGGNPSLWEVLATVSTTVTNTGKVAGAEVAQLYLAMPQVGSITFPLKQLRGFQKVLLQPGETKQVTFDLTRRDLSYWDTVRQNWVIPGPAVGVMVGSSSRAIKCQGVLQTVQNGQSDGKGKGKDQGKGKGKQGKF</sequence>
<comment type="similarity">
    <text evidence="4 16">Belongs to the glycosyl hydrolase 3 family.</text>
</comment>
<protein>
    <recommendedName>
        <fullName evidence="16">beta-glucosidase</fullName>
        <ecNumber evidence="16">3.2.1.21</ecNumber>
    </recommendedName>
</protein>
<dbReference type="SUPFAM" id="SSF51445">
    <property type="entry name" value="(Trans)glycosidases"/>
    <property type="match status" value="1"/>
</dbReference>
<name>U4LMY4_PYROM</name>
<evidence type="ECO:0000313" key="20">
    <source>
        <dbReference type="EMBL" id="CCX30700.1"/>
    </source>
</evidence>
<dbReference type="GO" id="GO:0008422">
    <property type="term" value="F:beta-glucosidase activity"/>
    <property type="evidence" value="ECO:0007669"/>
    <property type="project" value="UniProtKB-EC"/>
</dbReference>
<feature type="region of interest" description="Disordered" evidence="17">
    <location>
        <begin position="856"/>
        <end position="879"/>
    </location>
</feature>
<dbReference type="SMART" id="SM01217">
    <property type="entry name" value="Fn3_like"/>
    <property type="match status" value="1"/>
</dbReference>
<evidence type="ECO:0000256" key="7">
    <source>
        <dbReference type="ARBA" id="ARBA00022801"/>
    </source>
</evidence>
<keyword evidence="9" id="KW-1133">Transmembrane helix</keyword>
<keyword evidence="10" id="KW-0472">Membrane</keyword>
<dbReference type="InterPro" id="IPR019800">
    <property type="entry name" value="Glyco_hydro_3_AS"/>
</dbReference>
<dbReference type="Pfam" id="PF01915">
    <property type="entry name" value="Glyco_hydro_3_C"/>
    <property type="match status" value="1"/>
</dbReference>
<evidence type="ECO:0000256" key="8">
    <source>
        <dbReference type="ARBA" id="ARBA00022968"/>
    </source>
</evidence>
<dbReference type="FunFam" id="3.20.20.300:FF:000002">
    <property type="entry name" value="Probable beta-glucosidase"/>
    <property type="match status" value="1"/>
</dbReference>
<feature type="chain" id="PRO_5004651742" description="beta-glucosidase" evidence="18">
    <location>
        <begin position="19"/>
        <end position="879"/>
    </location>
</feature>
<keyword evidence="13 16" id="KW-0326">Glycosidase</keyword>
<keyword evidence="11" id="KW-0325">Glycoprotein</keyword>
<dbReference type="GO" id="GO:0030245">
    <property type="term" value="P:cellulose catabolic process"/>
    <property type="evidence" value="ECO:0007669"/>
    <property type="project" value="UniProtKB-UniPathway"/>
</dbReference>
<dbReference type="Gene3D" id="3.20.20.300">
    <property type="entry name" value="Glycoside hydrolase, family 3, N-terminal domain"/>
    <property type="match status" value="1"/>
</dbReference>
<comment type="catalytic activity">
    <reaction evidence="1 16">
        <text>Hydrolysis of terminal, non-reducing beta-D-glucosyl residues with release of beta-D-glucose.</text>
        <dbReference type="EC" id="3.2.1.21"/>
    </reaction>
</comment>
<keyword evidence="8" id="KW-0735">Signal-anchor</keyword>
<dbReference type="UniPathway" id="UPA00696"/>
<reference evidence="20 21" key="1">
    <citation type="journal article" date="2013" name="PLoS Genet.">
        <title>The genome and development-dependent transcriptomes of Pyronema confluens: a window into fungal evolution.</title>
        <authorList>
            <person name="Traeger S."/>
            <person name="Altegoer F."/>
            <person name="Freitag M."/>
            <person name="Gabaldon T."/>
            <person name="Kempken F."/>
            <person name="Kumar A."/>
            <person name="Marcet-Houben M."/>
            <person name="Poggeler S."/>
            <person name="Stajich J.E."/>
            <person name="Nowrousian M."/>
        </authorList>
    </citation>
    <scope>NUCLEOTIDE SEQUENCE [LARGE SCALE GENOMIC DNA]</scope>
    <source>
        <strain evidence="21">CBS 100304</strain>
        <tissue evidence="20">Vegetative mycelium</tissue>
    </source>
</reference>
<keyword evidence="5" id="KW-1003">Cell membrane</keyword>
<comment type="subcellular location">
    <subcellularLocation>
        <location evidence="2">Cell membrane</location>
        <topology evidence="2">Single-pass type II membrane protein</topology>
    </subcellularLocation>
</comment>
<dbReference type="InterPro" id="IPR026891">
    <property type="entry name" value="Fn3-like"/>
</dbReference>
<dbReference type="Pfam" id="PF00933">
    <property type="entry name" value="Glyco_hydro_3"/>
    <property type="match status" value="1"/>
</dbReference>
<evidence type="ECO:0000256" key="1">
    <source>
        <dbReference type="ARBA" id="ARBA00000448"/>
    </source>
</evidence>
<dbReference type="InterPro" id="IPR001764">
    <property type="entry name" value="Glyco_hydro_3_N"/>
</dbReference>
<dbReference type="OMA" id="VVMESWI"/>
<dbReference type="InterPro" id="IPR017853">
    <property type="entry name" value="GH"/>
</dbReference>
<accession>U4LMY4</accession>
<dbReference type="Pfam" id="PF14310">
    <property type="entry name" value="Fn3-like"/>
    <property type="match status" value="1"/>
</dbReference>
<dbReference type="InterPro" id="IPR002772">
    <property type="entry name" value="Glyco_hydro_3_C"/>
</dbReference>
<dbReference type="PRINTS" id="PR00133">
    <property type="entry name" value="GLHYDRLASE3"/>
</dbReference>
<comment type="pathway">
    <text evidence="3 16">Glycan metabolism; cellulose degradation.</text>
</comment>
<evidence type="ECO:0000256" key="13">
    <source>
        <dbReference type="ARBA" id="ARBA00023295"/>
    </source>
</evidence>
<dbReference type="OrthoDB" id="416222at2759"/>
<evidence type="ECO:0000256" key="15">
    <source>
        <dbReference type="ARBA" id="ARBA00024983"/>
    </source>
</evidence>
<keyword evidence="12 16" id="KW-0119">Carbohydrate metabolism</keyword>
<gene>
    <name evidence="20" type="ORF">PCON_09067</name>
</gene>
<evidence type="ECO:0000256" key="4">
    <source>
        <dbReference type="ARBA" id="ARBA00005336"/>
    </source>
</evidence>
<evidence type="ECO:0000256" key="16">
    <source>
        <dbReference type="RuleBase" id="RU361161"/>
    </source>
</evidence>
<feature type="signal peptide" evidence="18">
    <location>
        <begin position="1"/>
        <end position="18"/>
    </location>
</feature>
<dbReference type="GO" id="GO:0005886">
    <property type="term" value="C:plasma membrane"/>
    <property type="evidence" value="ECO:0007669"/>
    <property type="project" value="UniProtKB-SubCell"/>
</dbReference>
<dbReference type="eggNOG" id="ENOG502QR4D">
    <property type="taxonomic scope" value="Eukaryota"/>
</dbReference>
<keyword evidence="6" id="KW-0812">Transmembrane</keyword>
<feature type="domain" description="Fibronectin type III-like" evidence="19">
    <location>
        <begin position="772"/>
        <end position="843"/>
    </location>
</feature>
<dbReference type="PROSITE" id="PS00775">
    <property type="entry name" value="GLYCOSYL_HYDROL_F3"/>
    <property type="match status" value="1"/>
</dbReference>
<comment type="function">
    <text evidence="15">Beta-glucosidases are one of a number of cellulolytic enzymes involved in the degradation of cellulosic biomass. Catalyzes the last step releasing glucose from the inhibitory cellobiose.</text>
</comment>
<keyword evidence="18" id="KW-0732">Signal</keyword>
<organism evidence="20 21">
    <name type="scientific">Pyronema omphalodes (strain CBS 100304)</name>
    <name type="common">Pyronema confluens</name>
    <dbReference type="NCBI Taxonomy" id="1076935"/>
    <lineage>
        <taxon>Eukaryota</taxon>
        <taxon>Fungi</taxon>
        <taxon>Dikarya</taxon>
        <taxon>Ascomycota</taxon>
        <taxon>Pezizomycotina</taxon>
        <taxon>Pezizomycetes</taxon>
        <taxon>Pezizales</taxon>
        <taxon>Pyronemataceae</taxon>
        <taxon>Pyronema</taxon>
    </lineage>
</organism>
<dbReference type="InterPro" id="IPR036962">
    <property type="entry name" value="Glyco_hydro_3_N_sf"/>
</dbReference>
<dbReference type="EC" id="3.2.1.21" evidence="16"/>
<keyword evidence="14 16" id="KW-0624">Polysaccharide degradation</keyword>
<dbReference type="PANTHER" id="PTHR42715:SF20">
    <property type="entry name" value="BETA-GLUCOSIDASE E-RELATED"/>
    <property type="match status" value="1"/>
</dbReference>
<evidence type="ECO:0000313" key="21">
    <source>
        <dbReference type="Proteomes" id="UP000018144"/>
    </source>
</evidence>
<dbReference type="Gene3D" id="3.40.50.1700">
    <property type="entry name" value="Glycoside hydrolase family 3 C-terminal domain"/>
    <property type="match status" value="1"/>
</dbReference>
<evidence type="ECO:0000256" key="17">
    <source>
        <dbReference type="SAM" id="MobiDB-lite"/>
    </source>
</evidence>
<evidence type="ECO:0000256" key="9">
    <source>
        <dbReference type="ARBA" id="ARBA00022989"/>
    </source>
</evidence>
<dbReference type="EMBL" id="HF935466">
    <property type="protein sequence ID" value="CCX30700.1"/>
    <property type="molecule type" value="Genomic_DNA"/>
</dbReference>
<dbReference type="Gene3D" id="2.60.40.10">
    <property type="entry name" value="Immunoglobulins"/>
    <property type="match status" value="1"/>
</dbReference>
<dbReference type="AlphaFoldDB" id="U4LMY4"/>
<keyword evidence="7 16" id="KW-0378">Hydrolase</keyword>
<dbReference type="InterPro" id="IPR013783">
    <property type="entry name" value="Ig-like_fold"/>
</dbReference>
<evidence type="ECO:0000256" key="6">
    <source>
        <dbReference type="ARBA" id="ARBA00022692"/>
    </source>
</evidence>
<dbReference type="PANTHER" id="PTHR42715">
    <property type="entry name" value="BETA-GLUCOSIDASE"/>
    <property type="match status" value="1"/>
</dbReference>
<evidence type="ECO:0000256" key="12">
    <source>
        <dbReference type="ARBA" id="ARBA00023277"/>
    </source>
</evidence>
<evidence type="ECO:0000256" key="14">
    <source>
        <dbReference type="ARBA" id="ARBA00023326"/>
    </source>
</evidence>
<evidence type="ECO:0000256" key="3">
    <source>
        <dbReference type="ARBA" id="ARBA00004987"/>
    </source>
</evidence>
<dbReference type="Proteomes" id="UP000018144">
    <property type="component" value="Unassembled WGS sequence"/>
</dbReference>